<dbReference type="EMBL" id="CP118375">
    <property type="protein sequence ID" value="WFD41828.1"/>
    <property type="molecule type" value="Genomic_DNA"/>
</dbReference>
<protein>
    <submittedName>
        <fullName evidence="2">Uncharacterized protein</fullName>
    </submittedName>
</protein>
<feature type="compositionally biased region" description="Polar residues" evidence="1">
    <location>
        <begin position="125"/>
        <end position="139"/>
    </location>
</feature>
<name>A0AAF0FBC4_9BASI</name>
<proteinExistence type="predicted"/>
<gene>
    <name evidence="2" type="ORF">MPSI1_000464</name>
</gene>
<evidence type="ECO:0000256" key="1">
    <source>
        <dbReference type="SAM" id="MobiDB-lite"/>
    </source>
</evidence>
<dbReference type="AlphaFoldDB" id="A0AAF0FBC4"/>
<keyword evidence="3" id="KW-1185">Reference proteome</keyword>
<dbReference type="Proteomes" id="UP001214628">
    <property type="component" value="Chromosome 1"/>
</dbReference>
<feature type="region of interest" description="Disordered" evidence="1">
    <location>
        <begin position="106"/>
        <end position="139"/>
    </location>
</feature>
<evidence type="ECO:0000313" key="3">
    <source>
        <dbReference type="Proteomes" id="UP001214628"/>
    </source>
</evidence>
<organism evidence="2 3">
    <name type="scientific">Malassezia psittaci</name>
    <dbReference type="NCBI Taxonomy" id="1821823"/>
    <lineage>
        <taxon>Eukaryota</taxon>
        <taxon>Fungi</taxon>
        <taxon>Dikarya</taxon>
        <taxon>Basidiomycota</taxon>
        <taxon>Ustilaginomycotina</taxon>
        <taxon>Malasseziomycetes</taxon>
        <taxon>Malasseziales</taxon>
        <taxon>Malasseziaceae</taxon>
        <taxon>Malassezia</taxon>
    </lineage>
</organism>
<feature type="compositionally biased region" description="Acidic residues" evidence="1">
    <location>
        <begin position="107"/>
        <end position="119"/>
    </location>
</feature>
<accession>A0AAF0FBC4</accession>
<sequence>MAGALRRRIGRAYDRACVPNGSAYEATAASTYGSGGFLPEGDESTHITGQLKLEHLPKVLARFHLDAATQQELTSLLENNAVASEEGRHINREDFVEALEIVLSAQDDSESEASDEFVLSDEAGSESSDISTNSKNFSIPKSKNLHDKARFLYRLLLERVPLVPASTLATMTPDKHLSVDIDDRMLETRRVGIEELRYAARSLGEQPTTTEVCQVPILTVQLTEMLEEAFTCFSSDIQQERPKEPRIGLRE</sequence>
<evidence type="ECO:0000313" key="2">
    <source>
        <dbReference type="EMBL" id="WFD41828.1"/>
    </source>
</evidence>
<reference evidence="2" key="1">
    <citation type="submission" date="2023-02" db="EMBL/GenBank/DDBJ databases">
        <title>Mating type loci evolution in Malassezia.</title>
        <authorList>
            <person name="Coelho M.A."/>
        </authorList>
    </citation>
    <scope>NUCLEOTIDE SEQUENCE</scope>
    <source>
        <strain evidence="2">CBS 14136</strain>
    </source>
</reference>